<evidence type="ECO:0000313" key="2">
    <source>
        <dbReference type="EMBL" id="MCS3919393.1"/>
    </source>
</evidence>
<organism evidence="2 3">
    <name type="scientific">Candidatus Fervidibacter sacchari</name>
    <dbReference type="NCBI Taxonomy" id="1448929"/>
    <lineage>
        <taxon>Bacteria</taxon>
        <taxon>Candidatus Fervidibacterota</taxon>
        <taxon>Candidatus Fervidibacter</taxon>
    </lineage>
</organism>
<protein>
    <submittedName>
        <fullName evidence="2">Uncharacterized protein</fullName>
    </submittedName>
</protein>
<dbReference type="EMBL" id="JANUCP010000003">
    <property type="protein sequence ID" value="MCS3919393.1"/>
    <property type="molecule type" value="Genomic_DNA"/>
</dbReference>
<comment type="caution">
    <text evidence="2">The sequence shown here is derived from an EMBL/GenBank/DDBJ whole genome shotgun (WGS) entry which is preliminary data.</text>
</comment>
<evidence type="ECO:0000313" key="3">
    <source>
        <dbReference type="Proteomes" id="UP001204798"/>
    </source>
</evidence>
<sequence>MSEVSKIHEGQEPEEATSETLQDTGVEIYHAATGTHYTIKAKVKQGEGKVFVNGMPVTELMESGRIKRIEELLRVLNRERLKAWDINLEIGDSNLPEVLSPPILAYAIAEALTNLLGRL</sequence>
<proteinExistence type="predicted"/>
<dbReference type="Proteomes" id="UP001204798">
    <property type="component" value="Unassembled WGS sequence"/>
</dbReference>
<gene>
    <name evidence="2" type="ORF">M2350_001806</name>
</gene>
<evidence type="ECO:0000256" key="1">
    <source>
        <dbReference type="SAM" id="MobiDB-lite"/>
    </source>
</evidence>
<keyword evidence="3" id="KW-1185">Reference proteome</keyword>
<dbReference type="RefSeq" id="WP_259095776.1">
    <property type="nucleotide sequence ID" value="NZ_CP130454.1"/>
</dbReference>
<name>A0ABT2ER46_9BACT</name>
<accession>A0ABT2ER46</accession>
<feature type="region of interest" description="Disordered" evidence="1">
    <location>
        <begin position="1"/>
        <end position="22"/>
    </location>
</feature>
<reference evidence="2 3" key="1">
    <citation type="submission" date="2022-08" db="EMBL/GenBank/DDBJ databases">
        <title>Bacterial and archaeal communities from various locations to study Microbial Dark Matter (Phase II).</title>
        <authorList>
            <person name="Stepanauskas R."/>
        </authorList>
    </citation>
    <scope>NUCLEOTIDE SEQUENCE [LARGE SCALE GENOMIC DNA]</scope>
    <source>
        <strain evidence="2 3">PD1</strain>
    </source>
</reference>
<feature type="compositionally biased region" description="Basic and acidic residues" evidence="1">
    <location>
        <begin position="1"/>
        <end position="11"/>
    </location>
</feature>